<dbReference type="GO" id="GO:0003866">
    <property type="term" value="F:3-phosphoshikimate 1-carboxyvinyltransferase activity"/>
    <property type="evidence" value="ECO:0007669"/>
    <property type="project" value="TreeGrafter"/>
</dbReference>
<dbReference type="Pfam" id="PF01202">
    <property type="entry name" value="SKI"/>
    <property type="match status" value="1"/>
</dbReference>
<gene>
    <name evidence="5" type="ORF">R3P38DRAFT_3620524</name>
</gene>
<sequence>MPELVKDDLENKGCVFVNWIAVKGSDLHSVNSTLATNTVPQEASASIILIGMRGSEKTITGHLVAGNLDSPCIDADALFEEKDQIGVGVSPSKLWPAFRVAENALLRELRTAYKENHVISLGGGIVETAEARQLLKDYHPDKDTDLHTVNLFLKRTQHEVIRLFKLITGQQPNLLSNLIPGRRSYFLPLTYPDITLALHRIEELTQSVDALELLVDLLSDMTSYGGSIPSVSYAQGQIAALGH</sequence>
<evidence type="ECO:0000313" key="6">
    <source>
        <dbReference type="Proteomes" id="UP001362999"/>
    </source>
</evidence>
<dbReference type="EMBL" id="JAWWNJ010000009">
    <property type="protein sequence ID" value="KAK7049013.1"/>
    <property type="molecule type" value="Genomic_DNA"/>
</dbReference>
<dbReference type="SUPFAM" id="SSF52540">
    <property type="entry name" value="P-loop containing nucleoside triphosphate hydrolases"/>
    <property type="match status" value="1"/>
</dbReference>
<keyword evidence="1" id="KW-0808">Transferase</keyword>
<keyword evidence="4" id="KW-0067">ATP-binding</keyword>
<keyword evidence="2" id="KW-0547">Nucleotide-binding</keyword>
<evidence type="ECO:0000313" key="5">
    <source>
        <dbReference type="EMBL" id="KAK7049013.1"/>
    </source>
</evidence>
<dbReference type="PANTHER" id="PTHR21090:SF5">
    <property type="entry name" value="PENTAFUNCTIONAL AROM POLYPEPTIDE"/>
    <property type="match status" value="1"/>
</dbReference>
<accession>A0AAW0DED3</accession>
<dbReference type="GO" id="GO:0016301">
    <property type="term" value="F:kinase activity"/>
    <property type="evidence" value="ECO:0007669"/>
    <property type="project" value="UniProtKB-KW"/>
</dbReference>
<evidence type="ECO:0000256" key="3">
    <source>
        <dbReference type="ARBA" id="ARBA00022777"/>
    </source>
</evidence>
<protein>
    <recommendedName>
        <fullName evidence="7">Shikimate kinase</fullName>
    </recommendedName>
</protein>
<dbReference type="InterPro" id="IPR031322">
    <property type="entry name" value="Shikimate/glucono_kinase"/>
</dbReference>
<evidence type="ECO:0008006" key="7">
    <source>
        <dbReference type="Google" id="ProtNLM"/>
    </source>
</evidence>
<keyword evidence="3" id="KW-0418">Kinase</keyword>
<organism evidence="5 6">
    <name type="scientific">Favolaschia claudopus</name>
    <dbReference type="NCBI Taxonomy" id="2862362"/>
    <lineage>
        <taxon>Eukaryota</taxon>
        <taxon>Fungi</taxon>
        <taxon>Dikarya</taxon>
        <taxon>Basidiomycota</taxon>
        <taxon>Agaricomycotina</taxon>
        <taxon>Agaricomycetes</taxon>
        <taxon>Agaricomycetidae</taxon>
        <taxon>Agaricales</taxon>
        <taxon>Marasmiineae</taxon>
        <taxon>Mycenaceae</taxon>
        <taxon>Favolaschia</taxon>
    </lineage>
</organism>
<reference evidence="5 6" key="1">
    <citation type="journal article" date="2024" name="J Genomics">
        <title>Draft genome sequencing and assembly of Favolaschia claudopus CIRM-BRFM 2984 isolated from oak limbs.</title>
        <authorList>
            <person name="Navarro D."/>
            <person name="Drula E."/>
            <person name="Chaduli D."/>
            <person name="Cazenave R."/>
            <person name="Ahrendt S."/>
            <person name="Wang J."/>
            <person name="Lipzen A."/>
            <person name="Daum C."/>
            <person name="Barry K."/>
            <person name="Grigoriev I.V."/>
            <person name="Favel A."/>
            <person name="Rosso M.N."/>
            <person name="Martin F."/>
        </authorList>
    </citation>
    <scope>NUCLEOTIDE SEQUENCE [LARGE SCALE GENOMIC DNA]</scope>
    <source>
        <strain evidence="5 6">CIRM-BRFM 2984</strain>
    </source>
</reference>
<dbReference type="GO" id="GO:0005524">
    <property type="term" value="F:ATP binding"/>
    <property type="evidence" value="ECO:0007669"/>
    <property type="project" value="UniProtKB-KW"/>
</dbReference>
<evidence type="ECO:0000256" key="2">
    <source>
        <dbReference type="ARBA" id="ARBA00022741"/>
    </source>
</evidence>
<dbReference type="InterPro" id="IPR023000">
    <property type="entry name" value="Shikimate_kinase_CS"/>
</dbReference>
<comment type="caution">
    <text evidence="5">The sequence shown here is derived from an EMBL/GenBank/DDBJ whole genome shotgun (WGS) entry which is preliminary data.</text>
</comment>
<keyword evidence="6" id="KW-1185">Reference proteome</keyword>
<evidence type="ECO:0000256" key="1">
    <source>
        <dbReference type="ARBA" id="ARBA00022679"/>
    </source>
</evidence>
<dbReference type="AlphaFoldDB" id="A0AAW0DED3"/>
<name>A0AAW0DED3_9AGAR</name>
<dbReference type="InterPro" id="IPR027417">
    <property type="entry name" value="P-loop_NTPase"/>
</dbReference>
<dbReference type="Proteomes" id="UP001362999">
    <property type="component" value="Unassembled WGS sequence"/>
</dbReference>
<evidence type="ECO:0000256" key="4">
    <source>
        <dbReference type="ARBA" id="ARBA00022840"/>
    </source>
</evidence>
<dbReference type="PANTHER" id="PTHR21090">
    <property type="entry name" value="AROM/DEHYDROQUINATE SYNTHASE"/>
    <property type="match status" value="1"/>
</dbReference>
<proteinExistence type="predicted"/>
<dbReference type="Gene3D" id="3.40.50.300">
    <property type="entry name" value="P-loop containing nucleotide triphosphate hydrolases"/>
    <property type="match status" value="1"/>
</dbReference>
<dbReference type="PROSITE" id="PS01128">
    <property type="entry name" value="SHIKIMATE_KINASE"/>
    <property type="match status" value="1"/>
</dbReference>
<dbReference type="PRINTS" id="PR01100">
    <property type="entry name" value="SHIKIMTKNASE"/>
</dbReference>
<dbReference type="GO" id="GO:0009423">
    <property type="term" value="P:chorismate biosynthetic process"/>
    <property type="evidence" value="ECO:0007669"/>
    <property type="project" value="TreeGrafter"/>
</dbReference>